<evidence type="ECO:0000313" key="5">
    <source>
        <dbReference type="EMBL" id="MBO9203201.1"/>
    </source>
</evidence>
<organism evidence="5 6">
    <name type="scientific">Niastella soli</name>
    <dbReference type="NCBI Taxonomy" id="2821487"/>
    <lineage>
        <taxon>Bacteria</taxon>
        <taxon>Pseudomonadati</taxon>
        <taxon>Bacteroidota</taxon>
        <taxon>Chitinophagia</taxon>
        <taxon>Chitinophagales</taxon>
        <taxon>Chitinophagaceae</taxon>
        <taxon>Niastella</taxon>
    </lineage>
</organism>
<gene>
    <name evidence="5" type="ORF">J7I42_23120</name>
</gene>
<dbReference type="Pfam" id="PF22200">
    <property type="entry name" value="ExsA_N"/>
    <property type="match status" value="1"/>
</dbReference>
<dbReference type="InterPro" id="IPR050204">
    <property type="entry name" value="AraC_XylS_family_regulators"/>
</dbReference>
<dbReference type="InterPro" id="IPR018060">
    <property type="entry name" value="HTH_AraC"/>
</dbReference>
<protein>
    <submittedName>
        <fullName evidence="5">Helix-turn-helix domain-containing protein</fullName>
    </submittedName>
</protein>
<evidence type="ECO:0000256" key="1">
    <source>
        <dbReference type="ARBA" id="ARBA00023015"/>
    </source>
</evidence>
<comment type="caution">
    <text evidence="5">The sequence shown here is derived from an EMBL/GenBank/DDBJ whole genome shotgun (WGS) entry which is preliminary data.</text>
</comment>
<keyword evidence="1" id="KW-0805">Transcription regulation</keyword>
<sequence>MIDNKSIKQQSTPRIPGILYTHLETKKVIGDPLIAEHGLCQVISGKLLVTDAGQKKVFVPGDLLFCRKNFLARFTRQNDGLFPFRSITVEFNREALATFGRRFNLGYEEPFPEKDAVINLNNSLLLENYFQTLLPYFNTPVTEGLVNYKQQEALLLLLQINPAFKNILFDLDQPPKTDLETFMQQHFGYNVEMKTLAYLSGRSLATFKRDFEKAFHTNPNRWLQERRLQEAYFLIREMKKRPSEVYQDVGFDTLTHFTTAFKQFYGVSPSKASGTKK</sequence>
<keyword evidence="2" id="KW-0238">DNA-binding</keyword>
<proteinExistence type="predicted"/>
<evidence type="ECO:0000256" key="3">
    <source>
        <dbReference type="ARBA" id="ARBA00023163"/>
    </source>
</evidence>
<feature type="domain" description="HTH araC/xylS-type" evidence="4">
    <location>
        <begin position="177"/>
        <end position="275"/>
    </location>
</feature>
<dbReference type="InterPro" id="IPR054015">
    <property type="entry name" value="ExsA-like_N"/>
</dbReference>
<evidence type="ECO:0000256" key="2">
    <source>
        <dbReference type="ARBA" id="ARBA00023125"/>
    </source>
</evidence>
<name>A0ABS3Z1C8_9BACT</name>
<dbReference type="PANTHER" id="PTHR46796">
    <property type="entry name" value="HTH-TYPE TRANSCRIPTIONAL ACTIVATOR RHAS-RELATED"/>
    <property type="match status" value="1"/>
</dbReference>
<keyword evidence="6" id="KW-1185">Reference proteome</keyword>
<evidence type="ECO:0000259" key="4">
    <source>
        <dbReference type="PROSITE" id="PS01124"/>
    </source>
</evidence>
<evidence type="ECO:0000313" key="6">
    <source>
        <dbReference type="Proteomes" id="UP000677244"/>
    </source>
</evidence>
<keyword evidence="3" id="KW-0804">Transcription</keyword>
<dbReference type="RefSeq" id="WP_209141252.1">
    <property type="nucleotide sequence ID" value="NZ_JAGHKO010000005.1"/>
</dbReference>
<dbReference type="Pfam" id="PF12833">
    <property type="entry name" value="HTH_18"/>
    <property type="match status" value="1"/>
</dbReference>
<accession>A0ABS3Z1C8</accession>
<dbReference type="EMBL" id="JAGHKO010000005">
    <property type="protein sequence ID" value="MBO9203201.1"/>
    <property type="molecule type" value="Genomic_DNA"/>
</dbReference>
<dbReference type="SUPFAM" id="SSF46689">
    <property type="entry name" value="Homeodomain-like"/>
    <property type="match status" value="1"/>
</dbReference>
<dbReference type="SMART" id="SM00342">
    <property type="entry name" value="HTH_ARAC"/>
    <property type="match status" value="1"/>
</dbReference>
<dbReference type="PANTHER" id="PTHR46796:SF13">
    <property type="entry name" value="HTH-TYPE TRANSCRIPTIONAL ACTIVATOR RHAS"/>
    <property type="match status" value="1"/>
</dbReference>
<dbReference type="Gene3D" id="1.10.10.60">
    <property type="entry name" value="Homeodomain-like"/>
    <property type="match status" value="1"/>
</dbReference>
<dbReference type="InterPro" id="IPR009057">
    <property type="entry name" value="Homeodomain-like_sf"/>
</dbReference>
<dbReference type="PROSITE" id="PS01124">
    <property type="entry name" value="HTH_ARAC_FAMILY_2"/>
    <property type="match status" value="1"/>
</dbReference>
<reference evidence="5 6" key="1">
    <citation type="submission" date="2021-03" db="EMBL/GenBank/DDBJ databases">
        <title>Assistant Professor.</title>
        <authorList>
            <person name="Huq M.A."/>
        </authorList>
    </citation>
    <scope>NUCLEOTIDE SEQUENCE [LARGE SCALE GENOMIC DNA]</scope>
    <source>
        <strain evidence="5 6">MAH-29</strain>
    </source>
</reference>
<dbReference type="Proteomes" id="UP000677244">
    <property type="component" value="Unassembled WGS sequence"/>
</dbReference>